<dbReference type="GO" id="GO:0004143">
    <property type="term" value="F:ATP-dependent diacylglycerol kinase activity"/>
    <property type="evidence" value="ECO:0007669"/>
    <property type="project" value="TreeGrafter"/>
</dbReference>
<dbReference type="Pfam" id="PF19279">
    <property type="entry name" value="YegS_C"/>
    <property type="match status" value="1"/>
</dbReference>
<comment type="cofactor">
    <cofactor evidence="1">
        <name>Mg(2+)</name>
        <dbReference type="ChEBI" id="CHEBI:18420"/>
    </cofactor>
</comment>
<evidence type="ECO:0000256" key="2">
    <source>
        <dbReference type="ARBA" id="ARBA00005983"/>
    </source>
</evidence>
<evidence type="ECO:0000313" key="11">
    <source>
        <dbReference type="Proteomes" id="UP000198243"/>
    </source>
</evidence>
<dbReference type="EMBL" id="LT607412">
    <property type="protein sequence ID" value="SCF13145.1"/>
    <property type="molecule type" value="Genomic_DNA"/>
</dbReference>
<name>A0A1C4XXG6_9ACTN</name>
<evidence type="ECO:0000256" key="5">
    <source>
        <dbReference type="ARBA" id="ARBA00022777"/>
    </source>
</evidence>
<dbReference type="GO" id="GO:0005524">
    <property type="term" value="F:ATP binding"/>
    <property type="evidence" value="ECO:0007669"/>
    <property type="project" value="UniProtKB-KW"/>
</dbReference>
<evidence type="ECO:0000256" key="1">
    <source>
        <dbReference type="ARBA" id="ARBA00001946"/>
    </source>
</evidence>
<keyword evidence="8" id="KW-1208">Phospholipid metabolism</keyword>
<dbReference type="InterPro" id="IPR017438">
    <property type="entry name" value="ATP-NAD_kinase_N"/>
</dbReference>
<dbReference type="OrthoDB" id="142078at2"/>
<dbReference type="GO" id="GO:0005886">
    <property type="term" value="C:plasma membrane"/>
    <property type="evidence" value="ECO:0007669"/>
    <property type="project" value="TreeGrafter"/>
</dbReference>
<dbReference type="SUPFAM" id="SSF111331">
    <property type="entry name" value="NAD kinase/diacylglycerol kinase-like"/>
    <property type="match status" value="1"/>
</dbReference>
<dbReference type="PROSITE" id="PS50146">
    <property type="entry name" value="DAGK"/>
    <property type="match status" value="1"/>
</dbReference>
<keyword evidence="6" id="KW-0067">ATP-binding</keyword>
<reference evidence="11" key="1">
    <citation type="submission" date="2016-06" db="EMBL/GenBank/DDBJ databases">
        <authorList>
            <person name="Varghese N."/>
            <person name="Submissions Spin"/>
        </authorList>
    </citation>
    <scope>NUCLEOTIDE SEQUENCE [LARGE SCALE GENOMIC DNA]</scope>
    <source>
        <strain evidence="11">DSM 44875</strain>
    </source>
</reference>
<dbReference type="Pfam" id="PF00781">
    <property type="entry name" value="DAGK_cat"/>
    <property type="match status" value="1"/>
</dbReference>
<dbReference type="InterPro" id="IPR016064">
    <property type="entry name" value="NAD/diacylglycerol_kinase_sf"/>
</dbReference>
<comment type="similarity">
    <text evidence="2">Belongs to the diacylglycerol/lipid kinase family.</text>
</comment>
<keyword evidence="4" id="KW-0547">Nucleotide-binding</keyword>
<evidence type="ECO:0000259" key="9">
    <source>
        <dbReference type="PROSITE" id="PS50146"/>
    </source>
</evidence>
<evidence type="ECO:0000256" key="6">
    <source>
        <dbReference type="ARBA" id="ARBA00022840"/>
    </source>
</evidence>
<evidence type="ECO:0000256" key="4">
    <source>
        <dbReference type="ARBA" id="ARBA00022741"/>
    </source>
</evidence>
<keyword evidence="7" id="KW-0443">Lipid metabolism</keyword>
<dbReference type="Gene3D" id="2.60.200.40">
    <property type="match status" value="1"/>
</dbReference>
<sequence length="345" mass="35901">MRRSRRRGLIGAPGHHAGEAAAARCTAGVAPVTVLPVTADDHSPGPLAGGPVAVLANPTAGRGRRRSLLPRLLDGLATAGRPVRLLSASSPTEAEAACRAAVTDGAGALVAIGGDGTVHRALQAAAGTAVPFGAVPAGTGNDFAVDTGFPADPLAAVAVIADALRAGRSRPVDLARMTDADGAERWYGAVLAAGFDAIVNERANRMRWPRGPRRYDLAILVELARLRPRRYTLRLDGVPHELDAVLVAVGNCPSYGGGMRICPGADPTDGLLDVVVGGRIDRRTLIRIKPRIYQGSHVDHPLVRSYRARTVELSAEGITTYADGERSLALPVTVSVVPGALRLLR</sequence>
<keyword evidence="3" id="KW-0808">Transferase</keyword>
<evidence type="ECO:0000256" key="3">
    <source>
        <dbReference type="ARBA" id="ARBA00022679"/>
    </source>
</evidence>
<accession>A0A1C4XXG6</accession>
<dbReference type="InterPro" id="IPR045540">
    <property type="entry name" value="YegS/DAGK_C"/>
</dbReference>
<keyword evidence="5 10" id="KW-0418">Kinase</keyword>
<proteinExistence type="inferred from homology"/>
<evidence type="ECO:0000256" key="7">
    <source>
        <dbReference type="ARBA" id="ARBA00023209"/>
    </source>
</evidence>
<dbReference type="AlphaFoldDB" id="A0A1C4XXG6"/>
<dbReference type="GO" id="GO:0008654">
    <property type="term" value="P:phospholipid biosynthetic process"/>
    <property type="evidence" value="ECO:0007669"/>
    <property type="project" value="UniProtKB-KW"/>
</dbReference>
<dbReference type="Gene3D" id="3.40.50.10330">
    <property type="entry name" value="Probable inorganic polyphosphate/atp-NAD kinase, domain 1"/>
    <property type="match status" value="1"/>
</dbReference>
<organism evidence="10 11">
    <name type="scientific">Micromonospora coriariae</name>
    <dbReference type="NCBI Taxonomy" id="285665"/>
    <lineage>
        <taxon>Bacteria</taxon>
        <taxon>Bacillati</taxon>
        <taxon>Actinomycetota</taxon>
        <taxon>Actinomycetes</taxon>
        <taxon>Micromonosporales</taxon>
        <taxon>Micromonosporaceae</taxon>
        <taxon>Micromonospora</taxon>
    </lineage>
</organism>
<dbReference type="InterPro" id="IPR001206">
    <property type="entry name" value="Diacylglycerol_kinase_cat_dom"/>
</dbReference>
<dbReference type="PANTHER" id="PTHR12358">
    <property type="entry name" value="SPHINGOSINE KINASE"/>
    <property type="match status" value="1"/>
</dbReference>
<feature type="domain" description="DAGKc" evidence="9">
    <location>
        <begin position="47"/>
        <end position="181"/>
    </location>
</feature>
<dbReference type="InterPro" id="IPR050187">
    <property type="entry name" value="Lipid_Phosphate_FormReg"/>
</dbReference>
<dbReference type="SMART" id="SM00046">
    <property type="entry name" value="DAGKc"/>
    <property type="match status" value="1"/>
</dbReference>
<protein>
    <submittedName>
        <fullName evidence="10">Diacylglycerol kinase</fullName>
    </submittedName>
</protein>
<dbReference type="PANTHER" id="PTHR12358:SF106">
    <property type="entry name" value="LIPID KINASE YEGS"/>
    <property type="match status" value="1"/>
</dbReference>
<dbReference type="Proteomes" id="UP000198243">
    <property type="component" value="Chromosome I"/>
</dbReference>
<keyword evidence="7" id="KW-0444">Lipid biosynthesis</keyword>
<keyword evidence="11" id="KW-1185">Reference proteome</keyword>
<evidence type="ECO:0000256" key="8">
    <source>
        <dbReference type="ARBA" id="ARBA00023264"/>
    </source>
</evidence>
<keyword evidence="7" id="KW-0594">Phospholipid biosynthesis</keyword>
<evidence type="ECO:0000313" key="10">
    <source>
        <dbReference type="EMBL" id="SCF13145.1"/>
    </source>
</evidence>
<gene>
    <name evidence="10" type="ORF">GA0070607_5912</name>
</gene>